<sequence length="128" mass="13322">GLMMGARVLPEGRPMAVIEPFYKVMMDGTPGIRVDNPREVVLMDSLASADAATLMEDGRRHFGAAEYEAAANCYSRALLRMPDAAGAGSDLLITSLNNLSAALLKLGDAEAALLCAAAAAAVQPDNSK</sequence>
<feature type="non-terminal residue" evidence="1">
    <location>
        <position position="128"/>
    </location>
</feature>
<comment type="caution">
    <text evidence="1">The sequence shown here is derived from an EMBL/GenBank/DDBJ whole genome shotgun (WGS) entry which is preliminary data.</text>
</comment>
<dbReference type="SUPFAM" id="SSF48452">
    <property type="entry name" value="TPR-like"/>
    <property type="match status" value="1"/>
</dbReference>
<evidence type="ECO:0000313" key="2">
    <source>
        <dbReference type="Proteomes" id="UP000747399"/>
    </source>
</evidence>
<protein>
    <submittedName>
        <fullName evidence="1">Uncharacterized protein</fullName>
    </submittedName>
</protein>
<dbReference type="AlphaFoldDB" id="A0A8J4BAM9"/>
<feature type="non-terminal residue" evidence="1">
    <location>
        <position position="1"/>
    </location>
</feature>
<reference evidence="1" key="1">
    <citation type="journal article" date="2021" name="Proc. Natl. Acad. Sci. U.S.A.">
        <title>Three genomes in the algal genus Volvox reveal the fate of a haploid sex-determining region after a transition to homothallism.</title>
        <authorList>
            <person name="Yamamoto K."/>
            <person name="Hamaji T."/>
            <person name="Kawai-Toyooka H."/>
            <person name="Matsuzaki R."/>
            <person name="Takahashi F."/>
            <person name="Nishimura Y."/>
            <person name="Kawachi M."/>
            <person name="Noguchi H."/>
            <person name="Minakuchi Y."/>
            <person name="Umen J.G."/>
            <person name="Toyoda A."/>
            <person name="Nozaki H."/>
        </authorList>
    </citation>
    <scope>NUCLEOTIDE SEQUENCE</scope>
    <source>
        <strain evidence="1">NIES-3780</strain>
    </source>
</reference>
<proteinExistence type="predicted"/>
<evidence type="ECO:0000313" key="1">
    <source>
        <dbReference type="EMBL" id="GIL57423.1"/>
    </source>
</evidence>
<organism evidence="1 2">
    <name type="scientific">Volvox africanus</name>
    <dbReference type="NCBI Taxonomy" id="51714"/>
    <lineage>
        <taxon>Eukaryota</taxon>
        <taxon>Viridiplantae</taxon>
        <taxon>Chlorophyta</taxon>
        <taxon>core chlorophytes</taxon>
        <taxon>Chlorophyceae</taxon>
        <taxon>CS clade</taxon>
        <taxon>Chlamydomonadales</taxon>
        <taxon>Volvocaceae</taxon>
        <taxon>Volvox</taxon>
    </lineage>
</organism>
<dbReference type="Proteomes" id="UP000747399">
    <property type="component" value="Unassembled WGS sequence"/>
</dbReference>
<keyword evidence="2" id="KW-1185">Reference proteome</keyword>
<dbReference type="InterPro" id="IPR011990">
    <property type="entry name" value="TPR-like_helical_dom_sf"/>
</dbReference>
<name>A0A8J4BAM9_9CHLO</name>
<dbReference type="EMBL" id="BNCO01000027">
    <property type="protein sequence ID" value="GIL57423.1"/>
    <property type="molecule type" value="Genomic_DNA"/>
</dbReference>
<gene>
    <name evidence="1" type="ORF">Vafri_12656</name>
</gene>
<accession>A0A8J4BAM9</accession>
<dbReference type="Gene3D" id="1.25.40.10">
    <property type="entry name" value="Tetratricopeptide repeat domain"/>
    <property type="match status" value="1"/>
</dbReference>